<name>A0ABU5GUH5_9BACT</name>
<keyword evidence="3" id="KW-1185">Reference proteome</keyword>
<keyword evidence="1" id="KW-1133">Transmembrane helix</keyword>
<keyword evidence="1" id="KW-0472">Membrane</keyword>
<dbReference type="PROSITE" id="PS51257">
    <property type="entry name" value="PROKAR_LIPOPROTEIN"/>
    <property type="match status" value="1"/>
</dbReference>
<gene>
    <name evidence="2" type="ORF">SYV04_00035</name>
</gene>
<evidence type="ECO:0000313" key="3">
    <source>
        <dbReference type="Proteomes" id="UP001291309"/>
    </source>
</evidence>
<accession>A0ABU5GUH5</accession>
<dbReference type="Proteomes" id="UP001291309">
    <property type="component" value="Unassembled WGS sequence"/>
</dbReference>
<dbReference type="RefSeq" id="WP_321543475.1">
    <property type="nucleotide sequence ID" value="NZ_JAXIVS010000001.1"/>
</dbReference>
<protein>
    <recommendedName>
        <fullName evidence="4">Transmembrane protein</fullName>
    </recommendedName>
</protein>
<evidence type="ECO:0008006" key="4">
    <source>
        <dbReference type="Google" id="ProtNLM"/>
    </source>
</evidence>
<feature type="transmembrane region" description="Helical" evidence="1">
    <location>
        <begin position="82"/>
        <end position="104"/>
    </location>
</feature>
<evidence type="ECO:0000256" key="1">
    <source>
        <dbReference type="SAM" id="Phobius"/>
    </source>
</evidence>
<feature type="transmembrane region" description="Helical" evidence="1">
    <location>
        <begin position="41"/>
        <end position="62"/>
    </location>
</feature>
<comment type="caution">
    <text evidence="2">The sequence shown here is derived from an EMBL/GenBank/DDBJ whole genome shotgun (WGS) entry which is preliminary data.</text>
</comment>
<evidence type="ECO:0000313" key="2">
    <source>
        <dbReference type="EMBL" id="MDY7224741.1"/>
    </source>
</evidence>
<sequence>MARLNGRQWGLVLIIAGSPVVLACLLGVLQPTLLRPVLGTAVGGMSWGLACLLGWVGGLLFARGLAKLQRSPGFASPVRRSFGLVLAALPPLGLCIVPAVVLLLGGPVYATSLSYRENIGQRTVTSLHSAASDFANNVRRNLPRQLPRLPSPSPQW</sequence>
<feature type="transmembrane region" description="Helical" evidence="1">
    <location>
        <begin position="9"/>
        <end position="29"/>
    </location>
</feature>
<dbReference type="EMBL" id="JAXIVS010000001">
    <property type="protein sequence ID" value="MDY7224741.1"/>
    <property type="molecule type" value="Genomic_DNA"/>
</dbReference>
<reference evidence="2 3" key="1">
    <citation type="submission" date="2023-12" db="EMBL/GenBank/DDBJ databases">
        <title>the genome sequence of Hyalangium sp. s54d21.</title>
        <authorList>
            <person name="Zhang X."/>
        </authorList>
    </citation>
    <scope>NUCLEOTIDE SEQUENCE [LARGE SCALE GENOMIC DNA]</scope>
    <source>
        <strain evidence="3">s54d21</strain>
    </source>
</reference>
<proteinExistence type="predicted"/>
<keyword evidence="1" id="KW-0812">Transmembrane</keyword>
<organism evidence="2 3">
    <name type="scientific">Hyalangium rubrum</name>
    <dbReference type="NCBI Taxonomy" id="3103134"/>
    <lineage>
        <taxon>Bacteria</taxon>
        <taxon>Pseudomonadati</taxon>
        <taxon>Myxococcota</taxon>
        <taxon>Myxococcia</taxon>
        <taxon>Myxococcales</taxon>
        <taxon>Cystobacterineae</taxon>
        <taxon>Archangiaceae</taxon>
        <taxon>Hyalangium</taxon>
    </lineage>
</organism>